<dbReference type="InterPro" id="IPR013148">
    <property type="entry name" value="Glyco_hydro_32_N"/>
</dbReference>
<dbReference type="EMBL" id="DVLW01000078">
    <property type="protein sequence ID" value="HIT94105.1"/>
    <property type="molecule type" value="Genomic_DNA"/>
</dbReference>
<gene>
    <name evidence="7" type="ORF">IAC43_02860</name>
</gene>
<dbReference type="CDD" id="cd18622">
    <property type="entry name" value="GH32_Inu-like"/>
    <property type="match status" value="1"/>
</dbReference>
<evidence type="ECO:0000256" key="4">
    <source>
        <dbReference type="RuleBase" id="RU362110"/>
    </source>
</evidence>
<evidence type="ECO:0000259" key="5">
    <source>
        <dbReference type="Pfam" id="PF00251"/>
    </source>
</evidence>
<dbReference type="InterPro" id="IPR013189">
    <property type="entry name" value="Glyco_hydro_32_C"/>
</dbReference>
<accession>A0A9D1KRH5</accession>
<dbReference type="GO" id="GO:0004575">
    <property type="term" value="F:sucrose alpha-glucosidase activity"/>
    <property type="evidence" value="ECO:0007669"/>
    <property type="project" value="TreeGrafter"/>
</dbReference>
<dbReference type="InterPro" id="IPR013320">
    <property type="entry name" value="ConA-like_dom_sf"/>
</dbReference>
<dbReference type="PANTHER" id="PTHR42800:SF1">
    <property type="entry name" value="EXOINULINASE INUD (AFU_ORTHOLOGUE AFUA_5G00480)"/>
    <property type="match status" value="1"/>
</dbReference>
<dbReference type="Proteomes" id="UP000824160">
    <property type="component" value="Unassembled WGS sequence"/>
</dbReference>
<dbReference type="PANTHER" id="PTHR42800">
    <property type="entry name" value="EXOINULINASE INUD (AFU_ORTHOLOGUE AFUA_5G00480)"/>
    <property type="match status" value="1"/>
</dbReference>
<sequence length="459" mass="51021">MSSIQYRPEIHFTAKRGWINDPNGLVYYKGRYHLFAQHYPDDTHWGPMHWLHAVSDDLLHWEELGIALAPDDLGFIFSGSAVVDTDNTSGFGTEDNPPLVAIFTHHWNEPGNPANCHEQQSIAWSTDGVTFHKYEGNPVIPNDSPDFRDPKVFKNPKGGWGMVLAAGDRVCFYASQNLKEWEKTGEFGPEGNFSGGVWECPDLFPLTVDGEEKWVLLVSMGPCEENRGARVQYFIGSFDGSRFVSDGSFDRVEFMDSGYDNYAAVTYFGTEQRILIGWGDNVVYADKTPTDEEGFRCVHTLPRALSLVKTELGGVRLAQQPIDGGVFAETAAEDSSVLPSSLCKVHLRGEGAAIIALKNAAGEQFRFGVNDQNEVFTDRTLAGLKDFAENYASESFGKAIAPRFYDGEWEMTLYIDHMCTELFVDGGTRAFSQLVFPTENYDTIAVAGNVTVEVYPAKD</sequence>
<dbReference type="InterPro" id="IPR023296">
    <property type="entry name" value="Glyco_hydro_beta-prop_sf"/>
</dbReference>
<keyword evidence="3 4" id="KW-0326">Glycosidase</keyword>
<evidence type="ECO:0000256" key="2">
    <source>
        <dbReference type="ARBA" id="ARBA00022801"/>
    </source>
</evidence>
<dbReference type="SUPFAM" id="SSF49899">
    <property type="entry name" value="Concanavalin A-like lectins/glucanases"/>
    <property type="match status" value="1"/>
</dbReference>
<dbReference type="GO" id="GO:0005987">
    <property type="term" value="P:sucrose catabolic process"/>
    <property type="evidence" value="ECO:0007669"/>
    <property type="project" value="TreeGrafter"/>
</dbReference>
<dbReference type="InterPro" id="IPR001362">
    <property type="entry name" value="Glyco_hydro_32"/>
</dbReference>
<dbReference type="SMART" id="SM00640">
    <property type="entry name" value="Glyco_32"/>
    <property type="match status" value="1"/>
</dbReference>
<comment type="similarity">
    <text evidence="1 4">Belongs to the glycosyl hydrolase 32 family.</text>
</comment>
<reference evidence="7" key="2">
    <citation type="journal article" date="2021" name="PeerJ">
        <title>Extensive microbial diversity within the chicken gut microbiome revealed by metagenomics and culture.</title>
        <authorList>
            <person name="Gilroy R."/>
            <person name="Ravi A."/>
            <person name="Getino M."/>
            <person name="Pursley I."/>
            <person name="Horton D.L."/>
            <person name="Alikhan N.F."/>
            <person name="Baker D."/>
            <person name="Gharbi K."/>
            <person name="Hall N."/>
            <person name="Watson M."/>
            <person name="Adriaenssens E.M."/>
            <person name="Foster-Nyarko E."/>
            <person name="Jarju S."/>
            <person name="Secka A."/>
            <person name="Antonio M."/>
            <person name="Oren A."/>
            <person name="Chaudhuri R.R."/>
            <person name="La Ragione R."/>
            <person name="Hildebrand F."/>
            <person name="Pallen M.J."/>
        </authorList>
    </citation>
    <scope>NUCLEOTIDE SEQUENCE</scope>
    <source>
        <strain evidence="7">ChiBcec7-5410</strain>
    </source>
</reference>
<evidence type="ECO:0000313" key="8">
    <source>
        <dbReference type="Proteomes" id="UP000824160"/>
    </source>
</evidence>
<dbReference type="Gene3D" id="2.115.10.20">
    <property type="entry name" value="Glycosyl hydrolase domain, family 43"/>
    <property type="match status" value="1"/>
</dbReference>
<evidence type="ECO:0000313" key="7">
    <source>
        <dbReference type="EMBL" id="HIT94105.1"/>
    </source>
</evidence>
<keyword evidence="2 4" id="KW-0378">Hydrolase</keyword>
<comment type="caution">
    <text evidence="7">The sequence shown here is derived from an EMBL/GenBank/DDBJ whole genome shotgun (WGS) entry which is preliminary data.</text>
</comment>
<dbReference type="SUPFAM" id="SSF75005">
    <property type="entry name" value="Arabinanase/levansucrase/invertase"/>
    <property type="match status" value="1"/>
</dbReference>
<evidence type="ECO:0000259" key="6">
    <source>
        <dbReference type="Pfam" id="PF08244"/>
    </source>
</evidence>
<dbReference type="Pfam" id="PF08244">
    <property type="entry name" value="Glyco_hydro_32C"/>
    <property type="match status" value="1"/>
</dbReference>
<dbReference type="Gene3D" id="2.60.120.560">
    <property type="entry name" value="Exo-inulinase, domain 1"/>
    <property type="match status" value="1"/>
</dbReference>
<dbReference type="AlphaFoldDB" id="A0A9D1KRH5"/>
<dbReference type="GO" id="GO:0005737">
    <property type="term" value="C:cytoplasm"/>
    <property type="evidence" value="ECO:0007669"/>
    <property type="project" value="TreeGrafter"/>
</dbReference>
<protein>
    <submittedName>
        <fullName evidence="7">Glycoside hydrolase family 32 protein</fullName>
    </submittedName>
</protein>
<proteinExistence type="inferred from homology"/>
<reference evidence="7" key="1">
    <citation type="submission" date="2020-10" db="EMBL/GenBank/DDBJ databases">
        <authorList>
            <person name="Gilroy R."/>
        </authorList>
    </citation>
    <scope>NUCLEOTIDE SEQUENCE</scope>
    <source>
        <strain evidence="7">ChiBcec7-5410</strain>
    </source>
</reference>
<feature type="domain" description="Glycosyl hydrolase family 32 N-terminal" evidence="5">
    <location>
        <begin position="11"/>
        <end position="321"/>
    </location>
</feature>
<name>A0A9D1KRH5_9FIRM</name>
<evidence type="ECO:0000256" key="3">
    <source>
        <dbReference type="ARBA" id="ARBA00023295"/>
    </source>
</evidence>
<feature type="domain" description="Glycosyl hydrolase family 32 C-terminal" evidence="6">
    <location>
        <begin position="371"/>
        <end position="446"/>
    </location>
</feature>
<evidence type="ECO:0000256" key="1">
    <source>
        <dbReference type="ARBA" id="ARBA00009902"/>
    </source>
</evidence>
<organism evidence="7 8">
    <name type="scientific">Candidatus Faecivivens stercoripullorum</name>
    <dbReference type="NCBI Taxonomy" id="2840805"/>
    <lineage>
        <taxon>Bacteria</taxon>
        <taxon>Bacillati</taxon>
        <taxon>Bacillota</taxon>
        <taxon>Clostridia</taxon>
        <taxon>Eubacteriales</taxon>
        <taxon>Oscillospiraceae</taxon>
        <taxon>Oscillospiraceae incertae sedis</taxon>
        <taxon>Candidatus Faecivivens</taxon>
    </lineage>
</organism>
<dbReference type="Pfam" id="PF00251">
    <property type="entry name" value="Glyco_hydro_32N"/>
    <property type="match status" value="1"/>
</dbReference>